<dbReference type="InterPro" id="IPR055703">
    <property type="entry name" value="DUF7279"/>
</dbReference>
<dbReference type="Proteomes" id="UP000019733">
    <property type="component" value="Segment"/>
</dbReference>
<dbReference type="Pfam" id="PF23945">
    <property type="entry name" value="DUF7279"/>
    <property type="match status" value="1"/>
</dbReference>
<gene>
    <name evidence="1" type="ORF">JS09_099</name>
</gene>
<evidence type="ECO:0000313" key="1">
    <source>
        <dbReference type="EMBL" id="AIA80066.1"/>
    </source>
</evidence>
<name>A0A060BDU1_9CAUD</name>
<evidence type="ECO:0000313" key="2">
    <source>
        <dbReference type="Proteomes" id="UP000019733"/>
    </source>
</evidence>
<sequence length="59" mass="7127">MKTALFFGERTNGQKSWKFVIIGAPNNPNMRTSIISVTRPTKRMIRQYKRFHRDFYNIY</sequence>
<dbReference type="GeneID" id="19524824"/>
<proteinExistence type="predicted"/>
<organism evidence="1 2">
    <name type="scientific">Escherichia phage vB_EcoM_JS09</name>
    <dbReference type="NCBI Taxonomy" id="1430444"/>
    <lineage>
        <taxon>Viruses</taxon>
        <taxon>Duplodnaviria</taxon>
        <taxon>Heunggongvirae</taxon>
        <taxon>Uroviricota</taxon>
        <taxon>Caudoviricetes</taxon>
        <taxon>Pantevenvirales</taxon>
        <taxon>Straboviridae</taxon>
        <taxon>Tevenvirinae</taxon>
        <taxon>Mosigvirus</taxon>
        <taxon>Mosigvirus JS09</taxon>
    </lineage>
</organism>
<dbReference type="OrthoDB" id="23892at10239"/>
<dbReference type="EMBL" id="KF582788">
    <property type="protein sequence ID" value="AIA80066.1"/>
    <property type="molecule type" value="Genomic_DNA"/>
</dbReference>
<reference evidence="1" key="1">
    <citation type="submission" date="2015-07" db="EMBL/GenBank/DDBJ databases">
        <title>Isolation and characterization of a novel lytic T4-like coliphage vB_EcoM_JS09 infecting APEC.</title>
        <authorList>
            <person name="Zhou Y."/>
            <person name="Bao H.D."/>
            <person name="Zhang H."/>
            <person name="Wang R."/>
        </authorList>
    </citation>
    <scope>NUCLEOTIDE SEQUENCE</scope>
</reference>
<accession>A0A060BDU1</accession>
<protein>
    <submittedName>
        <fullName evidence="1">Uncharacterized protein</fullName>
    </submittedName>
</protein>
<dbReference type="KEGG" id="vg:19524824"/>
<dbReference type="RefSeq" id="YP_009037422.1">
    <property type="nucleotide sequence ID" value="NC_024124.2"/>
</dbReference>
<keyword evidence="2" id="KW-1185">Reference proteome</keyword>